<comment type="caution">
    <text evidence="14">The sequence shown here is derived from an EMBL/GenBank/DDBJ whole genome shotgun (WGS) entry which is preliminary data.</text>
</comment>
<dbReference type="PROSITE" id="PS01001">
    <property type="entry name" value="SDH_CYT_2"/>
    <property type="match status" value="1"/>
</dbReference>
<accession>A0A2J7TLN5</accession>
<feature type="binding site" description="axial binding residue" evidence="12">
    <location>
        <position position="89"/>
    </location>
    <ligand>
        <name>heme</name>
        <dbReference type="ChEBI" id="CHEBI:30413"/>
        <note>ligand shared with second transmembrane subunit</note>
    </ligand>
    <ligandPart>
        <name>Fe</name>
        <dbReference type="ChEBI" id="CHEBI:18248"/>
    </ligandPart>
</feature>
<dbReference type="InterPro" id="IPR034804">
    <property type="entry name" value="SQR/QFR_C/D"/>
</dbReference>
<keyword evidence="7 12" id="KW-0479">Metal-binding</keyword>
<keyword evidence="8 13" id="KW-1133">Transmembrane helix</keyword>
<dbReference type="AlphaFoldDB" id="A0A2J7TLN5"/>
<dbReference type="GO" id="GO:0009055">
    <property type="term" value="F:electron transfer activity"/>
    <property type="evidence" value="ECO:0007669"/>
    <property type="project" value="InterPro"/>
</dbReference>
<feature type="transmembrane region" description="Helical" evidence="13">
    <location>
        <begin position="112"/>
        <end position="134"/>
    </location>
</feature>
<evidence type="ECO:0000256" key="13">
    <source>
        <dbReference type="SAM" id="Phobius"/>
    </source>
</evidence>
<feature type="transmembrane region" description="Helical" evidence="13">
    <location>
        <begin position="40"/>
        <end position="66"/>
    </location>
</feature>
<evidence type="ECO:0000256" key="8">
    <source>
        <dbReference type="ARBA" id="ARBA00022989"/>
    </source>
</evidence>
<keyword evidence="9 12" id="KW-0408">Iron</keyword>
<evidence type="ECO:0000256" key="11">
    <source>
        <dbReference type="ARBA" id="ARBA00025912"/>
    </source>
</evidence>
<keyword evidence="6 13" id="KW-0812">Transmembrane</keyword>
<reference evidence="14 15" key="1">
    <citation type="submission" date="2017-10" db="EMBL/GenBank/DDBJ databases">
        <title>Genome announcement of Methylocella silvestris TVC from permafrost.</title>
        <authorList>
            <person name="Wang J."/>
            <person name="Geng K."/>
            <person name="Ul-Haque F."/>
            <person name="Crombie A.T."/>
            <person name="Street L.E."/>
            <person name="Wookey P.A."/>
            <person name="Murrell J.C."/>
            <person name="Pratscher J."/>
        </authorList>
    </citation>
    <scope>NUCLEOTIDE SEQUENCE [LARGE SCALE GENOMIC DNA]</scope>
    <source>
        <strain evidence="14 15">TVC</strain>
    </source>
</reference>
<feature type="transmembrane region" description="Helical" evidence="13">
    <location>
        <begin position="73"/>
        <end position="92"/>
    </location>
</feature>
<evidence type="ECO:0000256" key="4">
    <source>
        <dbReference type="ARBA" id="ARBA00020076"/>
    </source>
</evidence>
<dbReference type="InterPro" id="IPR018495">
    <property type="entry name" value="Succ_DH_cyt_bsu_CS"/>
</dbReference>
<dbReference type="EMBL" id="PDZR01000001">
    <property type="protein sequence ID" value="PNG27637.1"/>
    <property type="molecule type" value="Genomic_DNA"/>
</dbReference>
<dbReference type="Pfam" id="PF01127">
    <property type="entry name" value="Sdh_cyt"/>
    <property type="match status" value="1"/>
</dbReference>
<sequence>MTEVELKSGGPASRPLSPHLQIYRPTLTMTMSIVHRITGAALYGGTLLLAWFLISAASGPGAFAAASHVVSSFFGKLVLFGFTWALFHHLLGGVRHLIWDLGYGLDDPEREWLAWATLIGGIALTLLVWVCVALRA</sequence>
<dbReference type="GO" id="GO:0046872">
    <property type="term" value="F:metal ion binding"/>
    <property type="evidence" value="ECO:0007669"/>
    <property type="project" value="UniProtKB-KW"/>
</dbReference>
<evidence type="ECO:0000256" key="10">
    <source>
        <dbReference type="ARBA" id="ARBA00023136"/>
    </source>
</evidence>
<evidence type="ECO:0000256" key="9">
    <source>
        <dbReference type="ARBA" id="ARBA00023004"/>
    </source>
</evidence>
<dbReference type="GO" id="GO:0016020">
    <property type="term" value="C:membrane"/>
    <property type="evidence" value="ECO:0007669"/>
    <property type="project" value="UniProtKB-SubCell"/>
</dbReference>
<protein>
    <recommendedName>
        <fullName evidence="4">Succinate dehydrogenase cytochrome b556 subunit</fullName>
    </recommendedName>
</protein>
<dbReference type="GO" id="GO:0006099">
    <property type="term" value="P:tricarboxylic acid cycle"/>
    <property type="evidence" value="ECO:0007669"/>
    <property type="project" value="InterPro"/>
</dbReference>
<comment type="subunit">
    <text evidence="11">Part of an enzyme complex containing four subunits: a flavoprotein, an iron-sulfur protein, plus two membrane-anchoring proteins, SdhC and SdhD. The complex can form homotrimers.</text>
</comment>
<dbReference type="Proteomes" id="UP000236286">
    <property type="component" value="Unassembled WGS sequence"/>
</dbReference>
<gene>
    <name evidence="14" type="primary">sdhC</name>
    <name evidence="14" type="ORF">CR492_01610</name>
</gene>
<dbReference type="PANTHER" id="PTHR10978">
    <property type="entry name" value="SUCCINATE DEHYDROGENASE CYTOCHROME B560 SUBUNIT"/>
    <property type="match status" value="1"/>
</dbReference>
<dbReference type="PROSITE" id="PS01000">
    <property type="entry name" value="SDH_CYT_1"/>
    <property type="match status" value="1"/>
</dbReference>
<comment type="similarity">
    <text evidence="3">Belongs to the cytochrome b560 family.</text>
</comment>
<dbReference type="OrthoDB" id="9799441at2"/>
<evidence type="ECO:0000256" key="7">
    <source>
        <dbReference type="ARBA" id="ARBA00022723"/>
    </source>
</evidence>
<evidence type="ECO:0000256" key="2">
    <source>
        <dbReference type="ARBA" id="ARBA00004141"/>
    </source>
</evidence>
<organism evidence="14 15">
    <name type="scientific">Methylocella silvestris</name>
    <dbReference type="NCBI Taxonomy" id="199596"/>
    <lineage>
        <taxon>Bacteria</taxon>
        <taxon>Pseudomonadati</taxon>
        <taxon>Pseudomonadota</taxon>
        <taxon>Alphaproteobacteria</taxon>
        <taxon>Hyphomicrobiales</taxon>
        <taxon>Beijerinckiaceae</taxon>
        <taxon>Methylocella</taxon>
    </lineage>
</organism>
<dbReference type="PANTHER" id="PTHR10978:SF5">
    <property type="entry name" value="SUCCINATE DEHYDROGENASE CYTOCHROME B560 SUBUNIT, MITOCHONDRIAL"/>
    <property type="match status" value="1"/>
</dbReference>
<comment type="subcellular location">
    <subcellularLocation>
        <location evidence="2">Membrane</location>
        <topology evidence="2">Multi-pass membrane protein</topology>
    </subcellularLocation>
</comment>
<comment type="function">
    <text evidence="1">Membrane-anchoring subunit of succinate dehydrogenase (SDH).</text>
</comment>
<dbReference type="InterPro" id="IPR000701">
    <property type="entry name" value="SuccDH_FuR_B_TM-su"/>
</dbReference>
<evidence type="ECO:0000256" key="3">
    <source>
        <dbReference type="ARBA" id="ARBA00007244"/>
    </source>
</evidence>
<name>A0A2J7TLN5_METSI</name>
<dbReference type="NCBIfam" id="TIGR02970">
    <property type="entry name" value="succ_dehyd_cytB"/>
    <property type="match status" value="1"/>
</dbReference>
<evidence type="ECO:0000256" key="6">
    <source>
        <dbReference type="ARBA" id="ARBA00022692"/>
    </source>
</evidence>
<evidence type="ECO:0000256" key="5">
    <source>
        <dbReference type="ARBA" id="ARBA00022617"/>
    </source>
</evidence>
<keyword evidence="10 13" id="KW-0472">Membrane</keyword>
<comment type="cofactor">
    <cofactor evidence="12">
        <name>heme</name>
        <dbReference type="ChEBI" id="CHEBI:30413"/>
    </cofactor>
    <text evidence="12">The heme is bound between the two transmembrane subunits.</text>
</comment>
<proteinExistence type="inferred from homology"/>
<dbReference type="InterPro" id="IPR014314">
    <property type="entry name" value="Succ_DH_cytb556"/>
</dbReference>
<evidence type="ECO:0000256" key="1">
    <source>
        <dbReference type="ARBA" id="ARBA00004050"/>
    </source>
</evidence>
<evidence type="ECO:0000256" key="12">
    <source>
        <dbReference type="PIRSR" id="PIRSR000178-1"/>
    </source>
</evidence>
<dbReference type="CDD" id="cd03499">
    <property type="entry name" value="SQR_TypeC_SdhC"/>
    <property type="match status" value="1"/>
</dbReference>
<dbReference type="SUPFAM" id="SSF81343">
    <property type="entry name" value="Fumarate reductase respiratory complex transmembrane subunits"/>
    <property type="match status" value="1"/>
</dbReference>
<keyword evidence="5 12" id="KW-0349">Heme</keyword>
<dbReference type="RefSeq" id="WP_102841946.1">
    <property type="nucleotide sequence ID" value="NZ_PDZR01000001.1"/>
</dbReference>
<dbReference type="PIRSF" id="PIRSF000178">
    <property type="entry name" value="SDH_cyt_b560"/>
    <property type="match status" value="1"/>
</dbReference>
<dbReference type="Gene3D" id="1.20.1300.10">
    <property type="entry name" value="Fumarate reductase/succinate dehydrogenase, transmembrane subunit"/>
    <property type="match status" value="1"/>
</dbReference>
<evidence type="ECO:0000313" key="15">
    <source>
        <dbReference type="Proteomes" id="UP000236286"/>
    </source>
</evidence>
<evidence type="ECO:0000313" key="14">
    <source>
        <dbReference type="EMBL" id="PNG27637.1"/>
    </source>
</evidence>